<evidence type="ECO:0000313" key="3">
    <source>
        <dbReference type="EMBL" id="JAS10442.1"/>
    </source>
</evidence>
<proteinExistence type="inferred from homology"/>
<reference evidence="3" key="1">
    <citation type="submission" date="2015-12" db="EMBL/GenBank/DDBJ databases">
        <title>De novo transcriptome assembly of four potential Pierce s Disease insect vectors from Arizona vineyards.</title>
        <authorList>
            <person name="Tassone E.E."/>
        </authorList>
    </citation>
    <scope>NUCLEOTIDE SEQUENCE</scope>
</reference>
<protein>
    <recommendedName>
        <fullName evidence="2">Glycolipid transfer protein domain-containing protein</fullName>
    </recommendedName>
</protein>
<accession>A0A1B6CAC8</accession>
<dbReference type="GO" id="GO:1902388">
    <property type="term" value="F:ceramide 1-phosphate transfer activity"/>
    <property type="evidence" value="ECO:0007669"/>
    <property type="project" value="TreeGrafter"/>
</dbReference>
<gene>
    <name evidence="3" type="ORF">g.6351</name>
</gene>
<dbReference type="GO" id="GO:0005829">
    <property type="term" value="C:cytosol"/>
    <property type="evidence" value="ECO:0007669"/>
    <property type="project" value="TreeGrafter"/>
</dbReference>
<evidence type="ECO:0000259" key="2">
    <source>
        <dbReference type="Pfam" id="PF08718"/>
    </source>
</evidence>
<dbReference type="Gene3D" id="1.10.3520.10">
    <property type="entry name" value="Glycolipid transfer protein"/>
    <property type="match status" value="1"/>
</dbReference>
<dbReference type="EMBL" id="GEDC01026856">
    <property type="protein sequence ID" value="JAS10442.1"/>
    <property type="molecule type" value="Transcribed_RNA"/>
</dbReference>
<dbReference type="InterPro" id="IPR014830">
    <property type="entry name" value="Glycolipid_transfer_prot_dom"/>
</dbReference>
<dbReference type="AlphaFoldDB" id="A0A1B6CAC8"/>
<dbReference type="PANTHER" id="PTHR10219">
    <property type="entry name" value="GLYCOLIPID TRANSFER PROTEIN-RELATED"/>
    <property type="match status" value="1"/>
</dbReference>
<dbReference type="SUPFAM" id="SSF110004">
    <property type="entry name" value="Glycolipid transfer protein, GLTP"/>
    <property type="match status" value="1"/>
</dbReference>
<name>A0A1B6CAC8_9HEMI</name>
<organism evidence="3">
    <name type="scientific">Clastoptera arizonana</name>
    <name type="common">Arizona spittle bug</name>
    <dbReference type="NCBI Taxonomy" id="38151"/>
    <lineage>
        <taxon>Eukaryota</taxon>
        <taxon>Metazoa</taxon>
        <taxon>Ecdysozoa</taxon>
        <taxon>Arthropoda</taxon>
        <taxon>Hexapoda</taxon>
        <taxon>Insecta</taxon>
        <taxon>Pterygota</taxon>
        <taxon>Neoptera</taxon>
        <taxon>Paraneoptera</taxon>
        <taxon>Hemiptera</taxon>
        <taxon>Auchenorrhyncha</taxon>
        <taxon>Cercopoidea</taxon>
        <taxon>Clastopteridae</taxon>
        <taxon>Clastoptera</taxon>
    </lineage>
</organism>
<sequence length="218" mass="25294">MFNETPRASDKSDTIFNLRIVHDSFSSSLLDDNDIDLTLYLEAYTELKKFCFLMGTVFGFVGSEIDSKMEVLIELRRKNDNNHFSSMKKMIQYEIENNLLNDTKYVSGSRTLLRLHRGLDFIRQFLKRVSELQPNDNTNTVGQEVYNNTLAKHHSWLIRKGAHIAMYVLPTKDVLFTRVCGDTINDALEALPSMLNLTNEVYNRTEKLYEEQNLLNLP</sequence>
<evidence type="ECO:0000256" key="1">
    <source>
        <dbReference type="ARBA" id="ARBA00007148"/>
    </source>
</evidence>
<feature type="domain" description="Glycolipid transfer protein" evidence="2">
    <location>
        <begin position="35"/>
        <end position="180"/>
    </location>
</feature>
<dbReference type="GO" id="GO:0016020">
    <property type="term" value="C:membrane"/>
    <property type="evidence" value="ECO:0007669"/>
    <property type="project" value="TreeGrafter"/>
</dbReference>
<dbReference type="PANTHER" id="PTHR10219:SF43">
    <property type="entry name" value="GLYCOLIPID TRANSFER PROTEIN DOMAIN-CONTAINING PROTEIN"/>
    <property type="match status" value="1"/>
</dbReference>
<dbReference type="GO" id="GO:1902387">
    <property type="term" value="F:ceramide 1-phosphate binding"/>
    <property type="evidence" value="ECO:0007669"/>
    <property type="project" value="TreeGrafter"/>
</dbReference>
<dbReference type="FunFam" id="1.10.3520.10:FF:000002">
    <property type="entry name" value="Ceramide-1-phosphate transfer protein"/>
    <property type="match status" value="1"/>
</dbReference>
<dbReference type="Pfam" id="PF08718">
    <property type="entry name" value="GLTP"/>
    <property type="match status" value="1"/>
</dbReference>
<dbReference type="InterPro" id="IPR036497">
    <property type="entry name" value="GLTP_sf"/>
</dbReference>
<dbReference type="GO" id="GO:0032691">
    <property type="term" value="P:negative regulation of interleukin-1 beta production"/>
    <property type="evidence" value="ECO:0007669"/>
    <property type="project" value="UniProtKB-ARBA"/>
</dbReference>
<comment type="similarity">
    <text evidence="1">Belongs to the GLTP family.</text>
</comment>